<proteinExistence type="predicted"/>
<dbReference type="NCBIfam" id="TIGR03604">
    <property type="entry name" value="TOMM_cyclo_SagD"/>
    <property type="match status" value="1"/>
</dbReference>
<gene>
    <name evidence="2" type="ORF">JZ786_19340</name>
</gene>
<dbReference type="InterPro" id="IPR027624">
    <property type="entry name" value="TOMM_cyclo_SagD"/>
</dbReference>
<dbReference type="EMBL" id="CP071182">
    <property type="protein sequence ID" value="QSO46588.1"/>
    <property type="molecule type" value="Genomic_DNA"/>
</dbReference>
<dbReference type="Gene3D" id="3.30.40.250">
    <property type="match status" value="1"/>
</dbReference>
<dbReference type="InterPro" id="IPR022291">
    <property type="entry name" value="Bacteriocin_synth_cyclodeHase"/>
</dbReference>
<dbReference type="Pfam" id="PF02624">
    <property type="entry name" value="YcaO"/>
    <property type="match status" value="1"/>
</dbReference>
<dbReference type="KEGG" id="afx:JZ786_19340"/>
<dbReference type="PANTHER" id="PTHR37809:SF1">
    <property type="entry name" value="RIBOSOMAL PROTEIN S12 METHYLTHIOTRANSFERASE ACCESSORY FACTOR YCAO"/>
    <property type="match status" value="1"/>
</dbReference>
<keyword evidence="3" id="KW-1185">Reference proteome</keyword>
<sequence>MKIVLFHNGSRLGEQMIDTWYKKYSQTSQFELVQNCPLDDIETYHPRLVILASDAPSEFEELVLRKCRDFKLSILSVLGRGTTVLLGPLETPEVPGCVTCLELRFENTLDRSFNSIFNQQDSESLEMSPSDLLTLADIVTVEIKSIIFESLDPPRSKGRVGVYEQEKQHIEWVPLVPSHDCPRCNLMPDDHPVSAQVQFASHIVNDVETLRVGTVEFTRLEELFIHTKVGYISAVNELSNGDGYVQADAYIYTPAGDDIAGYGSGWSGIDAKKSAVLEVLERSCGFQAVGRHPVVFGKYSELCDTAIHPSQFGLHNYELLQSLNHKLEPFDDEKKYSWVWAYSTKHDKPVLIPEQIAYYGPTADEKRFVTETSNGCAIGGTVEEAVLHGIFEVLERDGFLNMWYAKIPVPELRLGRQCPAKTSDAFRYLVDHGFWVRLFNISHNLSVPTICAVAINQESDYPKVVSGSACHLNPYQAVYGALRELTGQVIDLQRVAEERRDAAMAMFLEPKKIKHILDHVAVAALPEAYSYWKFLFRQKNRGRIQSIEQAYTDVYQRYEINSRDTRRILGFLLDDLHGRGFDVIVLNQTSVEVSYGGLHAVKVLIPGMTPMTFGYGFQRLRGLRRLFELPYHMGYAKRALTEADLNQDWHPFS</sequence>
<name>A0A9X7VX04_9BACL</name>
<dbReference type="InterPro" id="IPR003776">
    <property type="entry name" value="YcaO-like_dom"/>
</dbReference>
<evidence type="ECO:0000313" key="2">
    <source>
        <dbReference type="EMBL" id="QSO46588.1"/>
    </source>
</evidence>
<dbReference type="Gene3D" id="3.40.50.720">
    <property type="entry name" value="NAD(P)-binding Rossmann-like Domain"/>
    <property type="match status" value="1"/>
</dbReference>
<dbReference type="AlphaFoldDB" id="A0A9X7VX04"/>
<dbReference type="RefSeq" id="WP_206655954.1">
    <property type="nucleotide sequence ID" value="NZ_CP071182.1"/>
</dbReference>
<evidence type="ECO:0000259" key="1">
    <source>
        <dbReference type="PROSITE" id="PS51664"/>
    </source>
</evidence>
<evidence type="ECO:0000313" key="3">
    <source>
        <dbReference type="Proteomes" id="UP000663505"/>
    </source>
</evidence>
<protein>
    <submittedName>
        <fullName evidence="2">TOMM leader peptide-binding protein</fullName>
    </submittedName>
</protein>
<dbReference type="Gene3D" id="3.30.160.660">
    <property type="match status" value="1"/>
</dbReference>
<organism evidence="2 3">
    <name type="scientific">Alicyclobacillus mengziensis</name>
    <dbReference type="NCBI Taxonomy" id="2931921"/>
    <lineage>
        <taxon>Bacteria</taxon>
        <taxon>Bacillati</taxon>
        <taxon>Bacillota</taxon>
        <taxon>Bacilli</taxon>
        <taxon>Bacillales</taxon>
        <taxon>Alicyclobacillaceae</taxon>
        <taxon>Alicyclobacillus</taxon>
    </lineage>
</organism>
<dbReference type="PROSITE" id="PS51664">
    <property type="entry name" value="YCAO"/>
    <property type="match status" value="1"/>
</dbReference>
<dbReference type="NCBIfam" id="TIGR03882">
    <property type="entry name" value="cyclo_dehyd_2"/>
    <property type="match status" value="1"/>
</dbReference>
<accession>A0A9X7VX04</accession>
<dbReference type="Proteomes" id="UP000663505">
    <property type="component" value="Chromosome"/>
</dbReference>
<dbReference type="Gene3D" id="3.30.1330.230">
    <property type="match status" value="1"/>
</dbReference>
<dbReference type="PANTHER" id="PTHR37809">
    <property type="entry name" value="RIBOSOMAL PROTEIN S12 METHYLTHIOTRANSFERASE ACCESSORY FACTOR YCAO"/>
    <property type="match status" value="1"/>
</dbReference>
<reference evidence="2 3" key="1">
    <citation type="submission" date="2021-02" db="EMBL/GenBank/DDBJ databases">
        <title>Alicyclobacillus curvatus sp. nov. and Alicyclobacillus mengziensis sp. nov., two acidophilic bacteria isolated from acid mine drainage.</title>
        <authorList>
            <person name="Huang Y."/>
        </authorList>
    </citation>
    <scope>NUCLEOTIDE SEQUENCE [LARGE SCALE GENOMIC DNA]</scope>
    <source>
        <strain evidence="2 3">S30H14</strain>
    </source>
</reference>
<feature type="domain" description="YcaO" evidence="1">
    <location>
        <begin position="261"/>
        <end position="653"/>
    </location>
</feature>